<dbReference type="PANTHER" id="PTHR31757">
    <property type="entry name" value="SLL0781 PROTEIN"/>
    <property type="match status" value="1"/>
</dbReference>
<accession>A0A4R0KI79</accession>
<dbReference type="Pfam" id="PF07080">
    <property type="entry name" value="DUF1348"/>
    <property type="match status" value="1"/>
</dbReference>
<evidence type="ECO:0000256" key="1">
    <source>
        <dbReference type="SAM" id="MobiDB-lite"/>
    </source>
</evidence>
<gene>
    <name evidence="2" type="ORF">E0H73_30360</name>
</gene>
<dbReference type="AlphaFoldDB" id="A0A4R0KI79"/>
<dbReference type="InterPro" id="IPR009783">
    <property type="entry name" value="DUF1348"/>
</dbReference>
<dbReference type="RefSeq" id="WP_131362017.1">
    <property type="nucleotide sequence ID" value="NZ_SJKB01000010.1"/>
</dbReference>
<dbReference type="EMBL" id="SJKB01000010">
    <property type="protein sequence ID" value="TCC57668.1"/>
    <property type="molecule type" value="Genomic_DNA"/>
</dbReference>
<comment type="caution">
    <text evidence="2">The sequence shown here is derived from an EMBL/GenBank/DDBJ whole genome shotgun (WGS) entry which is preliminary data.</text>
</comment>
<name>A0A4R0KI79_9ACTN</name>
<dbReference type="Gene3D" id="3.10.450.50">
    <property type="match status" value="1"/>
</dbReference>
<proteinExistence type="predicted"/>
<protein>
    <submittedName>
        <fullName evidence="2">Nuclear transport factor 2 family protein</fullName>
    </submittedName>
</protein>
<evidence type="ECO:0000313" key="2">
    <source>
        <dbReference type="EMBL" id="TCC57668.1"/>
    </source>
</evidence>
<dbReference type="InterPro" id="IPR032710">
    <property type="entry name" value="NTF2-like_dom_sf"/>
</dbReference>
<dbReference type="SUPFAM" id="SSF54427">
    <property type="entry name" value="NTF2-like"/>
    <property type="match status" value="1"/>
</dbReference>
<evidence type="ECO:0000313" key="3">
    <source>
        <dbReference type="Proteomes" id="UP000291144"/>
    </source>
</evidence>
<dbReference type="Proteomes" id="UP000291144">
    <property type="component" value="Unassembled WGS sequence"/>
</dbReference>
<reference evidence="2 3" key="1">
    <citation type="submission" date="2019-02" db="EMBL/GenBank/DDBJ databases">
        <title>Kribbella capetownensis sp. nov. and Kribbella speibonae sp. nov., isolated from soil.</title>
        <authorList>
            <person name="Curtis S.M."/>
            <person name="Norton I."/>
            <person name="Everest G.J."/>
            <person name="Meyers P.R."/>
        </authorList>
    </citation>
    <scope>NUCLEOTIDE SEQUENCE [LARGE SCALE GENOMIC DNA]</scope>
    <source>
        <strain evidence="2 3">NRRL B-24813</strain>
    </source>
</reference>
<organism evidence="2 3">
    <name type="scientific">Kribbella pittospori</name>
    <dbReference type="NCBI Taxonomy" id="722689"/>
    <lineage>
        <taxon>Bacteria</taxon>
        <taxon>Bacillati</taxon>
        <taxon>Actinomycetota</taxon>
        <taxon>Actinomycetes</taxon>
        <taxon>Propionibacteriales</taxon>
        <taxon>Kribbellaceae</taxon>
        <taxon>Kribbella</taxon>
    </lineage>
</organism>
<feature type="region of interest" description="Disordered" evidence="1">
    <location>
        <begin position="135"/>
        <end position="156"/>
    </location>
</feature>
<keyword evidence="3" id="KW-1185">Reference proteome</keyword>
<dbReference type="PANTHER" id="PTHR31757:SF0">
    <property type="entry name" value="SLL0781 PROTEIN"/>
    <property type="match status" value="1"/>
</dbReference>
<dbReference type="OrthoDB" id="9787970at2"/>
<sequence length="156" mass="18513">MNTRPPLPPFTEETAIQKVRAAENAWNLRNPEAVSLAYTTDTRWRNRDVFVNGRDEVVRFLTQKWQRELDYRLIKELWAYTGHRIAVRFVYECHNADGQWFRSHGNENWEFDEFGLMRVRRASINDQSINESDRLFHWDAPGPRPDDHPGLTELGL</sequence>